<evidence type="ECO:0000256" key="1">
    <source>
        <dbReference type="ARBA" id="ARBA00001946"/>
    </source>
</evidence>
<evidence type="ECO:0000256" key="10">
    <source>
        <dbReference type="ARBA" id="ARBA00024334"/>
    </source>
</evidence>
<proteinExistence type="inferred from homology"/>
<dbReference type="GO" id="GO:0005524">
    <property type="term" value="F:ATP binding"/>
    <property type="evidence" value="ECO:0007669"/>
    <property type="project" value="UniProtKB-KW"/>
</dbReference>
<keyword evidence="8" id="KW-0106">Calcium</keyword>
<dbReference type="InterPro" id="IPR050205">
    <property type="entry name" value="CDPK_Ser/Thr_kinases"/>
</dbReference>
<sequence>MAEVKLAIHKQTGLQRAIKILNKNRLTVREIGQAIKEIRILTKLDSPNIAQIHEYFEDEKYIYVVEDYYSGGEIVEKVIRDGDEEGLSEAKCALIMKQVFQGLAHCHKNNVAYRDLKPENIMLTHDSYDNIKLVDFGLSYIYKPGEIMTEKVGTPYFVAPEVLRGGHTEMCDMWSAGVLLYLLLIGYPPFEGEHSKDIFAAIKKGYYNVTDPEWQDISNDAKDLIAQLLVMDPNKRLTAKQALKNKWIIKYSQKANCDQQIIQKSIDNFKSFRKRPKLQDAIYSFMVDNIISRQELLELQKAFQAIDEDGDGIISRNDLKKTYSQIILHEGQQLNNLDDDLFNGLDQNFGEQIKFSDWLKATVEQKKLMTKDNLEIAFKMFDTDNDGKISIQDIKNIFSCGKAYRNETWEQLIKEMDHNDHDYISHEDFIQNMQEKIYDNKDIQIVTKGKLIQL</sequence>
<comment type="subunit">
    <text evidence="2">Monomer.</text>
</comment>
<dbReference type="InterPro" id="IPR008271">
    <property type="entry name" value="Ser/Thr_kinase_AS"/>
</dbReference>
<dbReference type="EMBL" id="LDAU01000155">
    <property type="protein sequence ID" value="KRX02332.1"/>
    <property type="molecule type" value="Genomic_DNA"/>
</dbReference>
<evidence type="ECO:0000256" key="4">
    <source>
        <dbReference type="ARBA" id="ARBA00022679"/>
    </source>
</evidence>
<dbReference type="PROSITE" id="PS50011">
    <property type="entry name" value="PROTEIN_KINASE_DOM"/>
    <property type="match status" value="1"/>
</dbReference>
<feature type="domain" description="EF-hand" evidence="12">
    <location>
        <begin position="369"/>
        <end position="404"/>
    </location>
</feature>
<keyword evidence="6" id="KW-0547">Nucleotide-binding</keyword>
<evidence type="ECO:0000313" key="14">
    <source>
        <dbReference type="Proteomes" id="UP000054937"/>
    </source>
</evidence>
<keyword evidence="5" id="KW-0677">Repeat</keyword>
<keyword evidence="4" id="KW-0808">Transferase</keyword>
<evidence type="ECO:0000259" key="12">
    <source>
        <dbReference type="PROSITE" id="PS50222"/>
    </source>
</evidence>
<dbReference type="InterPro" id="IPR011992">
    <property type="entry name" value="EF-hand-dom_pair"/>
</dbReference>
<dbReference type="OMA" id="IAQIHEY"/>
<dbReference type="InParanoid" id="A0A0V0QJS6"/>
<gene>
    <name evidence="13" type="ORF">PPERSA_09949</name>
</gene>
<evidence type="ECO:0000256" key="8">
    <source>
        <dbReference type="ARBA" id="ARBA00022837"/>
    </source>
</evidence>
<evidence type="ECO:0000256" key="6">
    <source>
        <dbReference type="ARBA" id="ARBA00022741"/>
    </source>
</evidence>
<dbReference type="InterPro" id="IPR000719">
    <property type="entry name" value="Prot_kinase_dom"/>
</dbReference>
<dbReference type="PANTHER" id="PTHR24349">
    <property type="entry name" value="SERINE/THREONINE-PROTEIN KINASE"/>
    <property type="match status" value="1"/>
</dbReference>
<dbReference type="FunFam" id="1.10.238.10:FF:000003">
    <property type="entry name" value="Calmodulin A"/>
    <property type="match status" value="1"/>
</dbReference>
<dbReference type="GO" id="GO:0004674">
    <property type="term" value="F:protein serine/threonine kinase activity"/>
    <property type="evidence" value="ECO:0007669"/>
    <property type="project" value="UniProtKB-KW"/>
</dbReference>
<keyword evidence="3" id="KW-0723">Serine/threonine-protein kinase</keyword>
<dbReference type="Pfam" id="PF13202">
    <property type="entry name" value="EF-hand_5"/>
    <property type="match status" value="1"/>
</dbReference>
<keyword evidence="7 13" id="KW-0418">Kinase</keyword>
<dbReference type="FunFam" id="1.10.510.10:FF:000571">
    <property type="entry name" value="Maternal embryonic leucine zipper kinase"/>
    <property type="match status" value="1"/>
</dbReference>
<dbReference type="SMART" id="SM00054">
    <property type="entry name" value="EFh"/>
    <property type="match status" value="3"/>
</dbReference>
<evidence type="ECO:0000256" key="7">
    <source>
        <dbReference type="ARBA" id="ARBA00022777"/>
    </source>
</evidence>
<comment type="cofactor">
    <cofactor evidence="1">
        <name>Mg(2+)</name>
        <dbReference type="ChEBI" id="CHEBI:18420"/>
    </cofactor>
</comment>
<dbReference type="SMART" id="SM00220">
    <property type="entry name" value="S_TKc"/>
    <property type="match status" value="1"/>
</dbReference>
<comment type="caution">
    <text evidence="13">The sequence shown here is derived from an EMBL/GenBank/DDBJ whole genome shotgun (WGS) entry which is preliminary data.</text>
</comment>
<dbReference type="InterPro" id="IPR011009">
    <property type="entry name" value="Kinase-like_dom_sf"/>
</dbReference>
<evidence type="ECO:0000256" key="5">
    <source>
        <dbReference type="ARBA" id="ARBA00022737"/>
    </source>
</evidence>
<feature type="domain" description="Protein kinase" evidence="11">
    <location>
        <begin position="1"/>
        <end position="248"/>
    </location>
</feature>
<dbReference type="OrthoDB" id="419455at2759"/>
<dbReference type="PROSITE" id="PS50222">
    <property type="entry name" value="EF_HAND_2"/>
    <property type="match status" value="2"/>
</dbReference>
<reference evidence="13 14" key="1">
    <citation type="journal article" date="2015" name="Sci. Rep.">
        <title>Genome of the facultative scuticociliatosis pathogen Pseudocohnilembus persalinus provides insight into its virulence through horizontal gene transfer.</title>
        <authorList>
            <person name="Xiong J."/>
            <person name="Wang G."/>
            <person name="Cheng J."/>
            <person name="Tian M."/>
            <person name="Pan X."/>
            <person name="Warren A."/>
            <person name="Jiang C."/>
            <person name="Yuan D."/>
            <person name="Miao W."/>
        </authorList>
    </citation>
    <scope>NUCLEOTIDE SEQUENCE [LARGE SCALE GENOMIC DNA]</scope>
    <source>
        <strain evidence="13">36N120E</strain>
    </source>
</reference>
<dbReference type="PROSITE" id="PS00018">
    <property type="entry name" value="EF_HAND_1"/>
    <property type="match status" value="2"/>
</dbReference>
<evidence type="ECO:0000256" key="9">
    <source>
        <dbReference type="ARBA" id="ARBA00022840"/>
    </source>
</evidence>
<dbReference type="Pfam" id="PF13499">
    <property type="entry name" value="EF-hand_7"/>
    <property type="match status" value="1"/>
</dbReference>
<dbReference type="Gene3D" id="1.10.510.10">
    <property type="entry name" value="Transferase(Phosphotransferase) domain 1"/>
    <property type="match status" value="1"/>
</dbReference>
<dbReference type="InterPro" id="IPR018247">
    <property type="entry name" value="EF_Hand_1_Ca_BS"/>
</dbReference>
<accession>A0A0V0QJS6</accession>
<dbReference type="Proteomes" id="UP000054937">
    <property type="component" value="Unassembled WGS sequence"/>
</dbReference>
<evidence type="ECO:0000256" key="2">
    <source>
        <dbReference type="ARBA" id="ARBA00011245"/>
    </source>
</evidence>
<dbReference type="CDD" id="cd00051">
    <property type="entry name" value="EFh"/>
    <property type="match status" value="1"/>
</dbReference>
<evidence type="ECO:0000259" key="11">
    <source>
        <dbReference type="PROSITE" id="PS50011"/>
    </source>
</evidence>
<dbReference type="Gene3D" id="1.10.238.10">
    <property type="entry name" value="EF-hand"/>
    <property type="match status" value="2"/>
</dbReference>
<dbReference type="AlphaFoldDB" id="A0A0V0QJS6"/>
<dbReference type="GO" id="GO:0005509">
    <property type="term" value="F:calcium ion binding"/>
    <property type="evidence" value="ECO:0007669"/>
    <property type="project" value="InterPro"/>
</dbReference>
<dbReference type="InterPro" id="IPR002048">
    <property type="entry name" value="EF_hand_dom"/>
</dbReference>
<dbReference type="CDD" id="cd05117">
    <property type="entry name" value="STKc_CAMK"/>
    <property type="match status" value="1"/>
</dbReference>
<keyword evidence="9" id="KW-0067">ATP-binding</keyword>
<evidence type="ECO:0000256" key="3">
    <source>
        <dbReference type="ARBA" id="ARBA00022527"/>
    </source>
</evidence>
<dbReference type="Pfam" id="PF00069">
    <property type="entry name" value="Pkinase"/>
    <property type="match status" value="1"/>
</dbReference>
<dbReference type="SUPFAM" id="SSF56112">
    <property type="entry name" value="Protein kinase-like (PK-like)"/>
    <property type="match status" value="1"/>
</dbReference>
<organism evidence="13 14">
    <name type="scientific">Pseudocohnilembus persalinus</name>
    <name type="common">Ciliate</name>
    <dbReference type="NCBI Taxonomy" id="266149"/>
    <lineage>
        <taxon>Eukaryota</taxon>
        <taxon>Sar</taxon>
        <taxon>Alveolata</taxon>
        <taxon>Ciliophora</taxon>
        <taxon>Intramacronucleata</taxon>
        <taxon>Oligohymenophorea</taxon>
        <taxon>Scuticociliatia</taxon>
        <taxon>Philasterida</taxon>
        <taxon>Pseudocohnilembidae</taxon>
        <taxon>Pseudocohnilembus</taxon>
    </lineage>
</organism>
<evidence type="ECO:0000313" key="13">
    <source>
        <dbReference type="EMBL" id="KRX02332.1"/>
    </source>
</evidence>
<protein>
    <submittedName>
        <fullName evidence="13">Protein kinase-like domain</fullName>
    </submittedName>
</protein>
<dbReference type="SUPFAM" id="SSF47473">
    <property type="entry name" value="EF-hand"/>
    <property type="match status" value="1"/>
</dbReference>
<feature type="domain" description="EF-hand" evidence="12">
    <location>
        <begin position="294"/>
        <end position="329"/>
    </location>
</feature>
<name>A0A0V0QJS6_PSEPJ</name>
<keyword evidence="14" id="KW-1185">Reference proteome</keyword>
<dbReference type="Gene3D" id="3.30.200.20">
    <property type="entry name" value="Phosphorylase Kinase, domain 1"/>
    <property type="match status" value="1"/>
</dbReference>
<dbReference type="PROSITE" id="PS00108">
    <property type="entry name" value="PROTEIN_KINASE_ST"/>
    <property type="match status" value="1"/>
</dbReference>
<comment type="similarity">
    <text evidence="10">Belongs to the protein kinase superfamily. Ser/Thr protein kinase family. CDPK subfamily.</text>
</comment>